<gene>
    <name evidence="1" type="primary">ERV1</name>
    <name evidence="1" type="ORF">EV182_001333</name>
</gene>
<name>A0ACC1HVV2_9FUNG</name>
<organism evidence="1 2">
    <name type="scientific">Spiromyces aspiralis</name>
    <dbReference type="NCBI Taxonomy" id="68401"/>
    <lineage>
        <taxon>Eukaryota</taxon>
        <taxon>Fungi</taxon>
        <taxon>Fungi incertae sedis</taxon>
        <taxon>Zoopagomycota</taxon>
        <taxon>Kickxellomycotina</taxon>
        <taxon>Kickxellomycetes</taxon>
        <taxon>Kickxellales</taxon>
        <taxon>Kickxellaceae</taxon>
        <taxon>Spiromyces</taxon>
    </lineage>
</organism>
<dbReference type="EMBL" id="JAMZIH010000180">
    <property type="protein sequence ID" value="KAJ1679786.1"/>
    <property type="molecule type" value="Genomic_DNA"/>
</dbReference>
<proteinExistence type="predicted"/>
<evidence type="ECO:0000313" key="2">
    <source>
        <dbReference type="Proteomes" id="UP001145114"/>
    </source>
</evidence>
<comment type="caution">
    <text evidence="1">The sequence shown here is derived from an EMBL/GenBank/DDBJ whole genome shotgun (WGS) entry which is preliminary data.</text>
</comment>
<keyword evidence="2" id="KW-1185">Reference proteome</keyword>
<sequence length="221" mass="24572">MSSTPPSNSVSSAKPAANTADDLHLVGTRPEGLTLETTTKPKKPCRVCDSFKSWRKHEAKHERQQARMQHGSASSSTATLVEAVPAVTSTAVTAVGSVASAGRDGQERMECPPDSQILGRATWTFLHTMAAYYPDRPTANQQNMMRSLLNSFSHFYPCEWCASHMREEMKKEPPVVNSRWGLSQWMCQLHNKVNVIQGKDEFDCSKVDERWRDGPKDGSCD</sequence>
<reference evidence="1" key="1">
    <citation type="submission" date="2022-06" db="EMBL/GenBank/DDBJ databases">
        <title>Phylogenomic reconstructions and comparative analyses of Kickxellomycotina fungi.</title>
        <authorList>
            <person name="Reynolds N.K."/>
            <person name="Stajich J.E."/>
            <person name="Barry K."/>
            <person name="Grigoriev I.V."/>
            <person name="Crous P."/>
            <person name="Smith M.E."/>
        </authorList>
    </citation>
    <scope>NUCLEOTIDE SEQUENCE</scope>
    <source>
        <strain evidence="1">RSA 2271</strain>
    </source>
</reference>
<accession>A0ACC1HVV2</accession>
<dbReference type="Proteomes" id="UP001145114">
    <property type="component" value="Unassembled WGS sequence"/>
</dbReference>
<protein>
    <submittedName>
        <fullName evidence="1">Flavin-linked sulfhydryl oxidase of the mitochondrial IMS</fullName>
        <ecNumber evidence="1">1.8.3.2</ecNumber>
    </submittedName>
</protein>
<dbReference type="EC" id="1.8.3.2" evidence="1"/>
<keyword evidence="1" id="KW-0560">Oxidoreductase</keyword>
<evidence type="ECO:0000313" key="1">
    <source>
        <dbReference type="EMBL" id="KAJ1679786.1"/>
    </source>
</evidence>